<evidence type="ECO:0000313" key="1">
    <source>
        <dbReference type="EMBL" id="PIP87432.1"/>
    </source>
</evidence>
<dbReference type="EMBL" id="PCTT01000003">
    <property type="protein sequence ID" value="PIP87432.1"/>
    <property type="molecule type" value="Genomic_DNA"/>
</dbReference>
<sequence>MTLDEALSRDMFTNERFEAAQEYLRAVNAGLTPEERRDLHGIAHRTLKMSCFEGDTSWCKEYVKKYTQAIRDNSESTESCCLHHEAHTVITITFLILEKELME</sequence>
<dbReference type="Proteomes" id="UP000231143">
    <property type="component" value="Unassembled WGS sequence"/>
</dbReference>
<protein>
    <submittedName>
        <fullName evidence="1">Uncharacterized protein</fullName>
    </submittedName>
</protein>
<organism evidence="1 2">
    <name type="scientific">Candidatus Campbellbacteria bacterium CG22_combo_CG10-13_8_21_14_all_36_13</name>
    <dbReference type="NCBI Taxonomy" id="1974529"/>
    <lineage>
        <taxon>Bacteria</taxon>
        <taxon>Candidatus Campbelliibacteriota</taxon>
    </lineage>
</organism>
<proteinExistence type="predicted"/>
<reference evidence="1 2" key="1">
    <citation type="submission" date="2017-09" db="EMBL/GenBank/DDBJ databases">
        <title>Depth-based differentiation of microbial function through sediment-hosted aquifers and enrichment of novel symbionts in the deep terrestrial subsurface.</title>
        <authorList>
            <person name="Probst A.J."/>
            <person name="Ladd B."/>
            <person name="Jarett J.K."/>
            <person name="Geller-Mcgrath D.E."/>
            <person name="Sieber C.M."/>
            <person name="Emerson J.B."/>
            <person name="Anantharaman K."/>
            <person name="Thomas B.C."/>
            <person name="Malmstrom R."/>
            <person name="Stieglmeier M."/>
            <person name="Klingl A."/>
            <person name="Woyke T."/>
            <person name="Ryan C.M."/>
            <person name="Banfield J.F."/>
        </authorList>
    </citation>
    <scope>NUCLEOTIDE SEQUENCE [LARGE SCALE GENOMIC DNA]</scope>
    <source>
        <strain evidence="1">CG22_combo_CG10-13_8_21_14_all_36_13</strain>
    </source>
</reference>
<comment type="caution">
    <text evidence="1">The sequence shown here is derived from an EMBL/GenBank/DDBJ whole genome shotgun (WGS) entry which is preliminary data.</text>
</comment>
<dbReference type="AlphaFoldDB" id="A0A2H0DZ37"/>
<gene>
    <name evidence="1" type="ORF">COW81_00155</name>
</gene>
<evidence type="ECO:0000313" key="2">
    <source>
        <dbReference type="Proteomes" id="UP000231143"/>
    </source>
</evidence>
<accession>A0A2H0DZ37</accession>
<name>A0A2H0DZ37_9BACT</name>